<dbReference type="PROSITE" id="PS51726">
    <property type="entry name" value="MYST_HAT"/>
    <property type="match status" value="1"/>
</dbReference>
<dbReference type="OMA" id="KPHHYEY"/>
<protein>
    <recommendedName>
        <fullName evidence="3 12">Histone acetyltransferase</fullName>
        <ecNumber evidence="3 12">2.3.1.48</ecNumber>
    </recommendedName>
</protein>
<name>F0VLC3_NEOCL</name>
<evidence type="ECO:0000256" key="4">
    <source>
        <dbReference type="ARBA" id="ARBA00022679"/>
    </source>
</evidence>
<feature type="compositionally biased region" description="Basic residues" evidence="13">
    <location>
        <begin position="88"/>
        <end position="99"/>
    </location>
</feature>
<proteinExistence type="inferred from homology"/>
<feature type="compositionally biased region" description="Basic and acidic residues" evidence="13">
    <location>
        <begin position="889"/>
        <end position="902"/>
    </location>
</feature>
<feature type="compositionally biased region" description="Polar residues" evidence="13">
    <location>
        <begin position="861"/>
        <end position="870"/>
    </location>
</feature>
<dbReference type="Gene3D" id="1.10.10.10">
    <property type="entry name" value="Winged helix-like DNA-binding domain superfamily/Winged helix DNA-binding domain"/>
    <property type="match status" value="1"/>
</dbReference>
<dbReference type="EC" id="2.3.1.48" evidence="3 12"/>
<dbReference type="PANTHER" id="PTHR10615:SF161">
    <property type="entry name" value="HISTONE ACETYLTRANSFERASE KAT7"/>
    <property type="match status" value="1"/>
</dbReference>
<dbReference type="InterPro" id="IPR025995">
    <property type="entry name" value="Tudor-knot"/>
</dbReference>
<gene>
    <name evidence="15" type="ORF">NCLIV_053000</name>
</gene>
<feature type="compositionally biased region" description="Polar residues" evidence="13">
    <location>
        <begin position="786"/>
        <end position="795"/>
    </location>
</feature>
<dbReference type="InterPro" id="IPR036388">
    <property type="entry name" value="WH-like_DNA-bd_sf"/>
</dbReference>
<evidence type="ECO:0000256" key="8">
    <source>
        <dbReference type="ARBA" id="ARBA00022853"/>
    </source>
</evidence>
<feature type="domain" description="MYST-type HAT" evidence="14">
    <location>
        <begin position="1061"/>
        <end position="1341"/>
    </location>
</feature>
<evidence type="ECO:0000256" key="13">
    <source>
        <dbReference type="SAM" id="MobiDB-lite"/>
    </source>
</evidence>
<feature type="compositionally biased region" description="Basic and acidic residues" evidence="13">
    <location>
        <begin position="985"/>
        <end position="995"/>
    </location>
</feature>
<feature type="region of interest" description="Disordered" evidence="13">
    <location>
        <begin position="833"/>
        <end position="902"/>
    </location>
</feature>
<feature type="region of interest" description="Disordered" evidence="13">
    <location>
        <begin position="147"/>
        <end position="743"/>
    </location>
</feature>
<keyword evidence="6" id="KW-0863">Zinc-finger</keyword>
<keyword evidence="8" id="KW-0156">Chromatin regulator</keyword>
<feature type="region of interest" description="Disordered" evidence="13">
    <location>
        <begin position="785"/>
        <end position="814"/>
    </location>
</feature>
<dbReference type="PANTHER" id="PTHR10615">
    <property type="entry name" value="HISTONE ACETYLTRANSFERASE"/>
    <property type="match status" value="1"/>
</dbReference>
<dbReference type="Pfam" id="PF11717">
    <property type="entry name" value="Tudor-knot"/>
    <property type="match status" value="1"/>
</dbReference>
<dbReference type="VEuPathDB" id="ToxoDB:NCLIV_053000"/>
<dbReference type="RefSeq" id="XP_003884903.1">
    <property type="nucleotide sequence ID" value="XM_003884854.1"/>
</dbReference>
<dbReference type="GO" id="GO:0003712">
    <property type="term" value="F:transcription coregulator activity"/>
    <property type="evidence" value="ECO:0007669"/>
    <property type="project" value="TreeGrafter"/>
</dbReference>
<evidence type="ECO:0000256" key="9">
    <source>
        <dbReference type="ARBA" id="ARBA00022990"/>
    </source>
</evidence>
<dbReference type="GO" id="GO:0008270">
    <property type="term" value="F:zinc ion binding"/>
    <property type="evidence" value="ECO:0007669"/>
    <property type="project" value="UniProtKB-KW"/>
</dbReference>
<reference evidence="16" key="1">
    <citation type="journal article" date="2012" name="PLoS Pathog.">
        <title>Comparative genomics of the apicomplexan parasites Toxoplasma gondii and Neospora caninum: Coccidia differing in host range and transmission strategy.</title>
        <authorList>
            <person name="Reid A.J."/>
            <person name="Vermont S.J."/>
            <person name="Cotton J.A."/>
            <person name="Harris D."/>
            <person name="Hill-Cawthorne G.A."/>
            <person name="Konen-Waisman S."/>
            <person name="Latham S.M."/>
            <person name="Mourier T."/>
            <person name="Norton R."/>
            <person name="Quail M.A."/>
            <person name="Sanders M."/>
            <person name="Shanmugam D."/>
            <person name="Sohal A."/>
            <person name="Wasmuth J.D."/>
            <person name="Brunk B."/>
            <person name="Grigg M.E."/>
            <person name="Howard J.C."/>
            <person name="Parkinson J."/>
            <person name="Roos D.S."/>
            <person name="Trees A.J."/>
            <person name="Berriman M."/>
            <person name="Pain A."/>
            <person name="Wastling J.M."/>
        </authorList>
    </citation>
    <scope>NUCLEOTIDE SEQUENCE [LARGE SCALE GENOMIC DNA]</scope>
    <source>
        <strain evidence="16">Liverpool</strain>
    </source>
</reference>
<feature type="region of interest" description="Disordered" evidence="13">
    <location>
        <begin position="82"/>
        <end position="120"/>
    </location>
</feature>
<dbReference type="Pfam" id="PF17772">
    <property type="entry name" value="zf-MYST"/>
    <property type="match status" value="1"/>
</dbReference>
<evidence type="ECO:0000256" key="12">
    <source>
        <dbReference type="RuleBase" id="RU361211"/>
    </source>
</evidence>
<feature type="compositionally biased region" description="Low complexity" evidence="13">
    <location>
        <begin position="183"/>
        <end position="194"/>
    </location>
</feature>
<feature type="compositionally biased region" description="Basic and acidic residues" evidence="13">
    <location>
        <begin position="402"/>
        <end position="419"/>
    </location>
</feature>
<comment type="catalytic activity">
    <reaction evidence="12">
        <text>L-lysyl-[protein] + acetyl-CoA = N(6)-acetyl-L-lysyl-[protein] + CoA + H(+)</text>
        <dbReference type="Rhea" id="RHEA:45948"/>
        <dbReference type="Rhea" id="RHEA-COMP:9752"/>
        <dbReference type="Rhea" id="RHEA-COMP:10731"/>
        <dbReference type="ChEBI" id="CHEBI:15378"/>
        <dbReference type="ChEBI" id="CHEBI:29969"/>
        <dbReference type="ChEBI" id="CHEBI:57287"/>
        <dbReference type="ChEBI" id="CHEBI:57288"/>
        <dbReference type="ChEBI" id="CHEBI:61930"/>
        <dbReference type="EC" id="2.3.1.48"/>
    </reaction>
</comment>
<feature type="compositionally biased region" description="Basic and acidic residues" evidence="13">
    <location>
        <begin position="654"/>
        <end position="682"/>
    </location>
</feature>
<keyword evidence="10 12" id="KW-0539">Nucleus</keyword>
<keyword evidence="4" id="KW-0808">Transferase</keyword>
<dbReference type="Gene3D" id="3.30.60.60">
    <property type="entry name" value="N-acetyl transferase-like"/>
    <property type="match status" value="1"/>
</dbReference>
<evidence type="ECO:0000313" key="16">
    <source>
        <dbReference type="Proteomes" id="UP000007494"/>
    </source>
</evidence>
<feature type="compositionally biased region" description="Low complexity" evidence="13">
    <location>
        <begin position="337"/>
        <end position="358"/>
    </location>
</feature>
<dbReference type="GO" id="GO:0040029">
    <property type="term" value="P:epigenetic regulation of gene expression"/>
    <property type="evidence" value="ECO:0007669"/>
    <property type="project" value="UniProtKB-ARBA"/>
</dbReference>
<dbReference type="eggNOG" id="KOG1808">
    <property type="taxonomic scope" value="Eukaryota"/>
</dbReference>
<dbReference type="GeneID" id="13446579"/>
<feature type="compositionally biased region" description="Acidic residues" evidence="13">
    <location>
        <begin position="1000"/>
        <end position="1017"/>
    </location>
</feature>
<dbReference type="SUPFAM" id="SSF54160">
    <property type="entry name" value="Chromo domain-like"/>
    <property type="match status" value="1"/>
</dbReference>
<dbReference type="eggNOG" id="KOG2747">
    <property type="taxonomic scope" value="Eukaryota"/>
</dbReference>
<evidence type="ECO:0000256" key="5">
    <source>
        <dbReference type="ARBA" id="ARBA00022723"/>
    </source>
</evidence>
<evidence type="ECO:0000313" key="15">
    <source>
        <dbReference type="EMBL" id="CBZ54875.1"/>
    </source>
</evidence>
<dbReference type="Gene3D" id="2.30.30.140">
    <property type="match status" value="1"/>
</dbReference>
<dbReference type="InterPro" id="IPR002717">
    <property type="entry name" value="HAT_MYST-type"/>
</dbReference>
<dbReference type="Gene3D" id="3.40.630.30">
    <property type="match status" value="1"/>
</dbReference>
<dbReference type="EMBL" id="FR823391">
    <property type="protein sequence ID" value="CBZ54875.1"/>
    <property type="molecule type" value="Genomic_DNA"/>
</dbReference>
<evidence type="ECO:0000256" key="2">
    <source>
        <dbReference type="ARBA" id="ARBA00010107"/>
    </source>
</evidence>
<evidence type="ECO:0000256" key="11">
    <source>
        <dbReference type="PIRSR" id="PIRSR602717-51"/>
    </source>
</evidence>
<dbReference type="GO" id="GO:0070775">
    <property type="term" value="C:H3 histone acetyltransferase complex"/>
    <property type="evidence" value="ECO:0007669"/>
    <property type="project" value="UniProtKB-ARBA"/>
</dbReference>
<comment type="similarity">
    <text evidence="2 12">Belongs to the MYST (SAS/MOZ) family.</text>
</comment>
<evidence type="ECO:0000256" key="1">
    <source>
        <dbReference type="ARBA" id="ARBA00004123"/>
    </source>
</evidence>
<dbReference type="GO" id="GO:0004402">
    <property type="term" value="F:histone acetyltransferase activity"/>
    <property type="evidence" value="ECO:0007669"/>
    <property type="project" value="InterPro"/>
</dbReference>
<dbReference type="InterPro" id="IPR016197">
    <property type="entry name" value="Chromo-like_dom_sf"/>
</dbReference>
<dbReference type="GO" id="GO:0006357">
    <property type="term" value="P:regulation of transcription by RNA polymerase II"/>
    <property type="evidence" value="ECO:0007669"/>
    <property type="project" value="TreeGrafter"/>
</dbReference>
<dbReference type="InParanoid" id="F0VLC3"/>
<dbReference type="SUPFAM" id="SSF55729">
    <property type="entry name" value="Acyl-CoA N-acyltransferases (Nat)"/>
    <property type="match status" value="1"/>
</dbReference>
<keyword evidence="5" id="KW-0479">Metal-binding</keyword>
<keyword evidence="7" id="KW-0862">Zinc</keyword>
<dbReference type="Pfam" id="PF01853">
    <property type="entry name" value="MOZ_SAS"/>
    <property type="match status" value="1"/>
</dbReference>
<dbReference type="InterPro" id="IPR040706">
    <property type="entry name" value="Zf-MYST"/>
</dbReference>
<evidence type="ECO:0000256" key="10">
    <source>
        <dbReference type="ARBA" id="ARBA00023242"/>
    </source>
</evidence>
<dbReference type="GO" id="GO:0003682">
    <property type="term" value="F:chromatin binding"/>
    <property type="evidence" value="ECO:0007669"/>
    <property type="project" value="TreeGrafter"/>
</dbReference>
<comment type="subcellular location">
    <subcellularLocation>
        <location evidence="1 12">Nucleus</location>
    </subcellularLocation>
</comment>
<dbReference type="GO" id="GO:0005634">
    <property type="term" value="C:nucleus"/>
    <property type="evidence" value="ECO:0007669"/>
    <property type="project" value="UniProtKB-SubCell"/>
</dbReference>
<feature type="compositionally biased region" description="Basic and acidic residues" evidence="13">
    <location>
        <begin position="697"/>
        <end position="743"/>
    </location>
</feature>
<feature type="compositionally biased region" description="Basic and acidic residues" evidence="13">
    <location>
        <begin position="162"/>
        <end position="179"/>
    </location>
</feature>
<dbReference type="FunFam" id="3.30.60.60:FF:000001">
    <property type="entry name" value="Histone acetyltransferase"/>
    <property type="match status" value="1"/>
</dbReference>
<feature type="compositionally biased region" description="Low complexity" evidence="13">
    <location>
        <begin position="420"/>
        <end position="429"/>
    </location>
</feature>
<evidence type="ECO:0000256" key="3">
    <source>
        <dbReference type="ARBA" id="ARBA00013184"/>
    </source>
</evidence>
<keyword evidence="16" id="KW-1185">Reference proteome</keyword>
<evidence type="ECO:0000259" key="14">
    <source>
        <dbReference type="PROSITE" id="PS51726"/>
    </source>
</evidence>
<feature type="active site" description="Proton donor/acceptor" evidence="11">
    <location>
        <position position="1237"/>
    </location>
</feature>
<sequence length="1356" mass="151181">MLNTARLAASLPLHFLDCESFSHSSPERAGERGASWLASPASSGGKKEADSSAHATLSQRVCRAPRRLAVWSLTGQLSRERPLAVQKIGRRRPSPRARARSLSPAGAETPTPAASAGRSRGAVGFFGGRFTPQALAGEPRVCAYGAMQGRSEKRGTSPSRGSGEKKEGGRKAESVEKDPWLPSSSYSSSSSTQSPRAPPFGGFQRPFAFSSRSASSQSSFCRSGAFSGPSARAPGSFSHSSHSSHSSRPSSNPSNSSSGNPSFSSPRLSHSSSSFSSSRNASPFSGPSSRSSRPSRPPETSGSSASRPPSSFSSSEGQSSSRPSRRVSTSGLPSYDPSSSNSTFFPSSYSQVSHSSASEGRHGSRTGFSRSSPSVSSPSSSPPPRKGRREEKGEYSFSAFPKKTERGNKEPSFKRETTRGSHSASSSAEARPRSPPGGHALPRGAADRRDEEKGKRREEERGRKEDERGRKEDERGKKEEERGKKEEERGRKEDERGKKEEDRGKKEEERVKKADERGRKEDERGKKEEERGRKEEERGRKEDERGKKEEDRGKQEEERVKKEDERGKGEDERGKKEEERGRLDRRSKEADEEEKRRRGEERAWRSDSTEERRRGDEEEKNADKREERRAEGKRDQAAYREREGAPQDAAAESNPEKEREGREEGKAAVVQRKDAGNRDEAVAKSGENGAGGNGAVEAKEKSDGAEGKKEKASEKTSRNSKDRERGGRKSCEESKREEGDTHHRLAWSSIIRTKEPRALSVNQWIGARLGHNFHPGKIISIRSLHSPGSSLQFPTSPARRQRPQRGGRTCPSCSKYVPGDSASPMCRRCGAAGLGAGPSSSGRRSETAEVARGGRGKSARADTSPTSCGSMTAVGGQDGTPEGAPGPGEGERVGKGKHAREEDQHVCMSRAVEIEKPHHYEYYIHYRHTNRRLDTWLKFDDLRPITQEGRVLEYPVLESRRRKRKRGDRGDRWAEEGEDADDETETKRRREDKEGVSVSDSDEDESWEPEAGAEGEDSDWEMLNKLAMFDPSVQFSDHDEEAAKEHEGMDLATLQAHEEATKIKTIRQIQFGPFRLHTWYFSPYPAHVQDAEVLHVCEFCLSFFRHASELATHNRRCILRHPPGDEIYRDGRLSVFEVDGSVARVYSENLCFLAKLFLDHKTLQYDVEPFLFYVLTEVDHTGCHLIGYFSKEKISLQAYNLACILTLPQHQRKGYGRFLISFSYLLSLREKKKGGPERPLSDLGRLSYVGWWTWCLLTHLESDEQKRKRKISIEDLVRNTAVREEDIQRTLEEIGVLRYVQGHHLLLLHPDLVKHRLKEAGSGGVLVHGENLRFVSYHRTPPAPREALPVRRAEED</sequence>
<feature type="compositionally biased region" description="Low complexity" evidence="13">
    <location>
        <begin position="365"/>
        <end position="379"/>
    </location>
</feature>
<organism evidence="15 16">
    <name type="scientific">Neospora caninum (strain Liverpool)</name>
    <dbReference type="NCBI Taxonomy" id="572307"/>
    <lineage>
        <taxon>Eukaryota</taxon>
        <taxon>Sar</taxon>
        <taxon>Alveolata</taxon>
        <taxon>Apicomplexa</taxon>
        <taxon>Conoidasida</taxon>
        <taxon>Coccidia</taxon>
        <taxon>Eucoccidiorida</taxon>
        <taxon>Eimeriorina</taxon>
        <taxon>Sarcocystidae</taxon>
        <taxon>Neospora</taxon>
    </lineage>
</organism>
<dbReference type="InterPro" id="IPR016181">
    <property type="entry name" value="Acyl_CoA_acyltransferase"/>
</dbReference>
<evidence type="ECO:0000256" key="7">
    <source>
        <dbReference type="ARBA" id="ARBA00022833"/>
    </source>
</evidence>
<dbReference type="InterPro" id="IPR050603">
    <property type="entry name" value="MYST_HAT"/>
</dbReference>
<feature type="compositionally biased region" description="Basic and acidic residues" evidence="13">
    <location>
        <begin position="445"/>
        <end position="645"/>
    </location>
</feature>
<feature type="compositionally biased region" description="Low complexity" evidence="13">
    <location>
        <begin position="234"/>
        <end position="330"/>
    </location>
</feature>
<feature type="region of interest" description="Disordered" evidence="13">
    <location>
        <begin position="960"/>
        <end position="1017"/>
    </location>
</feature>
<dbReference type="FunFam" id="3.40.630.30:FF:000001">
    <property type="entry name" value="Histone acetyltransferase"/>
    <property type="match status" value="1"/>
</dbReference>
<feature type="compositionally biased region" description="Low complexity" evidence="13">
    <location>
        <begin position="203"/>
        <end position="227"/>
    </location>
</feature>
<feature type="region of interest" description="Disordered" evidence="13">
    <location>
        <begin position="22"/>
        <end position="58"/>
    </location>
</feature>
<dbReference type="OrthoDB" id="787137at2759"/>
<evidence type="ECO:0000256" key="6">
    <source>
        <dbReference type="ARBA" id="ARBA00022771"/>
    </source>
</evidence>
<dbReference type="Proteomes" id="UP000007494">
    <property type="component" value="Chromosome X"/>
</dbReference>
<keyword evidence="9" id="KW-0007">Acetylation</keyword>
<accession>F0VLC3</accession>